<dbReference type="InterPro" id="IPR037459">
    <property type="entry name" value="RhgT-like"/>
</dbReference>
<dbReference type="PANTHER" id="PTHR43695:SF1">
    <property type="entry name" value="RHAMNOGALACTURONAN ACETYLESTERASE"/>
    <property type="match status" value="1"/>
</dbReference>
<name>A0ABS7ZIU6_9MICO</name>
<comment type="caution">
    <text evidence="4">The sequence shown here is derived from an EMBL/GenBank/DDBJ whole genome shotgun (WGS) entry which is preliminary data.</text>
</comment>
<sequence>MPRTIHLVGDSTAAPKGAAAAPETGWGMALPFYLRDDVAVANHARNGRSTRSFAAEGRRGTALAAVSRGDVFVIQFGHNDAKADDPSRFTEPWSDYSEHLREYVRGARDAGAEPVLVTPVERRSFDEAGTALPTHGEYPDAVRAVAADEDVPLLDLQGDSLALWHGLGPEETKRYFLHADGRADDTHFSPLGAGAVARIVATGLLVAWALRDDEVHRLDESVPEDWFSWPADPPA</sequence>
<dbReference type="Gene3D" id="3.40.50.1110">
    <property type="entry name" value="SGNH hydrolase"/>
    <property type="match status" value="1"/>
</dbReference>
<evidence type="ECO:0000256" key="1">
    <source>
        <dbReference type="ARBA" id="ARBA00008668"/>
    </source>
</evidence>
<gene>
    <name evidence="4" type="ORF">LEP48_10210</name>
</gene>
<reference evidence="4 5" key="1">
    <citation type="submission" date="2021-09" db="EMBL/GenBank/DDBJ databases">
        <title>Isoptericola luteus sp. nov., a novel bacterium isolated from Harbin, the capital city of Heilongjiang province.</title>
        <authorList>
            <person name="Li J."/>
        </authorList>
    </citation>
    <scope>NUCLEOTIDE SEQUENCE [LARGE SCALE GENOMIC DNA]</scope>
    <source>
        <strain evidence="4 5">NEAU-Y5</strain>
    </source>
</reference>
<dbReference type="CDD" id="cd01821">
    <property type="entry name" value="Rhamnogalacturan_acetylesterase_like"/>
    <property type="match status" value="1"/>
</dbReference>
<proteinExistence type="inferred from homology"/>
<evidence type="ECO:0000313" key="5">
    <source>
        <dbReference type="Proteomes" id="UP001319870"/>
    </source>
</evidence>
<keyword evidence="2" id="KW-0378">Hydrolase</keyword>
<evidence type="ECO:0000256" key="2">
    <source>
        <dbReference type="ARBA" id="ARBA00022801"/>
    </source>
</evidence>
<dbReference type="Proteomes" id="UP001319870">
    <property type="component" value="Unassembled WGS sequence"/>
</dbReference>
<dbReference type="InterPro" id="IPR036514">
    <property type="entry name" value="SGNH_hydro_sf"/>
</dbReference>
<evidence type="ECO:0000259" key="3">
    <source>
        <dbReference type="Pfam" id="PF13472"/>
    </source>
</evidence>
<feature type="domain" description="SGNH hydrolase-type esterase" evidence="3">
    <location>
        <begin position="8"/>
        <end position="193"/>
    </location>
</feature>
<dbReference type="RefSeq" id="WP_225565489.1">
    <property type="nucleotide sequence ID" value="NZ_JAIXCQ010000006.1"/>
</dbReference>
<keyword evidence="5" id="KW-1185">Reference proteome</keyword>
<evidence type="ECO:0000313" key="4">
    <source>
        <dbReference type="EMBL" id="MCA5893719.1"/>
    </source>
</evidence>
<dbReference type="PANTHER" id="PTHR43695">
    <property type="entry name" value="PUTATIVE (AFU_ORTHOLOGUE AFUA_2G17250)-RELATED"/>
    <property type="match status" value="1"/>
</dbReference>
<organism evidence="4 5">
    <name type="scientific">Isoptericola luteus</name>
    <dbReference type="NCBI Taxonomy" id="2879484"/>
    <lineage>
        <taxon>Bacteria</taxon>
        <taxon>Bacillati</taxon>
        <taxon>Actinomycetota</taxon>
        <taxon>Actinomycetes</taxon>
        <taxon>Micrococcales</taxon>
        <taxon>Promicromonosporaceae</taxon>
        <taxon>Isoptericola</taxon>
    </lineage>
</organism>
<protein>
    <submittedName>
        <fullName evidence="4">Rhamnogalacturonan acetylesterase</fullName>
    </submittedName>
</protein>
<dbReference type="Pfam" id="PF13472">
    <property type="entry name" value="Lipase_GDSL_2"/>
    <property type="match status" value="1"/>
</dbReference>
<dbReference type="InterPro" id="IPR013830">
    <property type="entry name" value="SGNH_hydro"/>
</dbReference>
<dbReference type="SUPFAM" id="SSF52266">
    <property type="entry name" value="SGNH hydrolase"/>
    <property type="match status" value="1"/>
</dbReference>
<dbReference type="EMBL" id="JAIXCQ010000006">
    <property type="protein sequence ID" value="MCA5893719.1"/>
    <property type="molecule type" value="Genomic_DNA"/>
</dbReference>
<comment type="similarity">
    <text evidence="1">Belongs to the 'GDSL' lipolytic enzyme family.</text>
</comment>
<accession>A0ABS7ZIU6</accession>